<evidence type="ECO:0000313" key="3">
    <source>
        <dbReference type="Proteomes" id="UP001266305"/>
    </source>
</evidence>
<dbReference type="EMBL" id="JASSZA010000016">
    <property type="protein sequence ID" value="KAK2091852.1"/>
    <property type="molecule type" value="Genomic_DNA"/>
</dbReference>
<name>A0ABQ9U670_SAGOE</name>
<feature type="compositionally biased region" description="Polar residues" evidence="1">
    <location>
        <begin position="97"/>
        <end position="110"/>
    </location>
</feature>
<feature type="compositionally biased region" description="Basic and acidic residues" evidence="1">
    <location>
        <begin position="169"/>
        <end position="182"/>
    </location>
</feature>
<protein>
    <submittedName>
        <fullName evidence="2">Uncharacterized protein</fullName>
    </submittedName>
</protein>
<organism evidence="2 3">
    <name type="scientific">Saguinus oedipus</name>
    <name type="common">Cotton-top tamarin</name>
    <name type="synonym">Oedipomidas oedipus</name>
    <dbReference type="NCBI Taxonomy" id="9490"/>
    <lineage>
        <taxon>Eukaryota</taxon>
        <taxon>Metazoa</taxon>
        <taxon>Chordata</taxon>
        <taxon>Craniata</taxon>
        <taxon>Vertebrata</taxon>
        <taxon>Euteleostomi</taxon>
        <taxon>Mammalia</taxon>
        <taxon>Eutheria</taxon>
        <taxon>Euarchontoglires</taxon>
        <taxon>Primates</taxon>
        <taxon>Haplorrhini</taxon>
        <taxon>Platyrrhini</taxon>
        <taxon>Cebidae</taxon>
        <taxon>Callitrichinae</taxon>
        <taxon>Saguinus</taxon>
    </lineage>
</organism>
<proteinExistence type="predicted"/>
<feature type="compositionally biased region" description="Basic residues" evidence="1">
    <location>
        <begin position="191"/>
        <end position="207"/>
    </location>
</feature>
<sequence>MCCAAAWQLPSHGKPPHRHNPPRKSCTRQFPLLRPGAASHHVQVSTGAFGVSAARGRTSPAFRGLPFAVALQAAGVAPASILPAPLLPTPQVHGARAQQQGCPDRQSQLPSREPPRARSPTAAHPTPRARCSCCDHCRLHRLRGGHDECPPPPPPCLSPAPQSPSSVRRKTEGPKESNERDSTLGTESGRQKRARGHRKPRACRARPGRPSPPVSTVAGGGAEITSGSRESVGGSGSPRKHFSFLFAPLLFRRFTSGVPSQLVLSPLPSGEKGR</sequence>
<evidence type="ECO:0000256" key="1">
    <source>
        <dbReference type="SAM" id="MobiDB-lite"/>
    </source>
</evidence>
<dbReference type="Proteomes" id="UP001266305">
    <property type="component" value="Unassembled WGS sequence"/>
</dbReference>
<feature type="region of interest" description="Disordered" evidence="1">
    <location>
        <begin position="153"/>
        <end position="239"/>
    </location>
</feature>
<feature type="compositionally biased region" description="Pro residues" evidence="1">
    <location>
        <begin position="153"/>
        <end position="162"/>
    </location>
</feature>
<feature type="region of interest" description="Disordered" evidence="1">
    <location>
        <begin position="91"/>
        <end position="130"/>
    </location>
</feature>
<evidence type="ECO:0000313" key="2">
    <source>
        <dbReference type="EMBL" id="KAK2091852.1"/>
    </source>
</evidence>
<comment type="caution">
    <text evidence="2">The sequence shown here is derived from an EMBL/GenBank/DDBJ whole genome shotgun (WGS) entry which is preliminary data.</text>
</comment>
<accession>A0ABQ9U670</accession>
<gene>
    <name evidence="2" type="ORF">P7K49_031136</name>
</gene>
<keyword evidence="3" id="KW-1185">Reference proteome</keyword>
<reference evidence="2 3" key="1">
    <citation type="submission" date="2023-05" db="EMBL/GenBank/DDBJ databases">
        <title>B98-5 Cell Line De Novo Hybrid Assembly: An Optical Mapping Approach.</title>
        <authorList>
            <person name="Kananen K."/>
            <person name="Auerbach J.A."/>
            <person name="Kautto E."/>
            <person name="Blachly J.S."/>
        </authorList>
    </citation>
    <scope>NUCLEOTIDE SEQUENCE [LARGE SCALE GENOMIC DNA]</scope>
    <source>
        <strain evidence="2">B95-8</strain>
        <tissue evidence="2">Cell line</tissue>
    </source>
</reference>